<sequence length="128" mass="14053">MMNSGNNNNSGPTNAGDNALYEAELAAFYQDLEPLAGTGTLPILAPNVVEDEEQEAFHPLGVSNPLLDVSSTEYLCSLVNDSLWFSNTNLLTQLPLRMTFLVVRNHQFSSWSNLVSYLNQKMATLGDL</sequence>
<reference evidence="1" key="1">
    <citation type="submission" date="2019-07" db="EMBL/GenBank/DDBJ databases">
        <authorList>
            <person name="Dittberner H."/>
        </authorList>
    </citation>
    <scope>NUCLEOTIDE SEQUENCE [LARGE SCALE GENOMIC DNA]</scope>
</reference>
<name>A0A565BAX5_9BRAS</name>
<dbReference type="AlphaFoldDB" id="A0A565BAX5"/>
<evidence type="ECO:0000313" key="1">
    <source>
        <dbReference type="EMBL" id="VVA98753.1"/>
    </source>
</evidence>
<dbReference type="Proteomes" id="UP000489600">
    <property type="component" value="Unassembled WGS sequence"/>
</dbReference>
<keyword evidence="2" id="KW-1185">Reference proteome</keyword>
<dbReference type="EMBL" id="CABITT030000003">
    <property type="protein sequence ID" value="VVA98753.1"/>
    <property type="molecule type" value="Genomic_DNA"/>
</dbReference>
<comment type="caution">
    <text evidence="1">The sequence shown here is derived from an EMBL/GenBank/DDBJ whole genome shotgun (WGS) entry which is preliminary data.</text>
</comment>
<organism evidence="1 2">
    <name type="scientific">Arabis nemorensis</name>
    <dbReference type="NCBI Taxonomy" id="586526"/>
    <lineage>
        <taxon>Eukaryota</taxon>
        <taxon>Viridiplantae</taxon>
        <taxon>Streptophyta</taxon>
        <taxon>Embryophyta</taxon>
        <taxon>Tracheophyta</taxon>
        <taxon>Spermatophyta</taxon>
        <taxon>Magnoliopsida</taxon>
        <taxon>eudicotyledons</taxon>
        <taxon>Gunneridae</taxon>
        <taxon>Pentapetalae</taxon>
        <taxon>rosids</taxon>
        <taxon>malvids</taxon>
        <taxon>Brassicales</taxon>
        <taxon>Brassicaceae</taxon>
        <taxon>Arabideae</taxon>
        <taxon>Arabis</taxon>
    </lineage>
</organism>
<evidence type="ECO:0000313" key="2">
    <source>
        <dbReference type="Proteomes" id="UP000489600"/>
    </source>
</evidence>
<proteinExistence type="predicted"/>
<gene>
    <name evidence="1" type="ORF">ANE_LOCUS9198</name>
</gene>
<protein>
    <submittedName>
        <fullName evidence="1">Uncharacterized protein</fullName>
    </submittedName>
</protein>
<accession>A0A565BAX5</accession>